<dbReference type="InterPro" id="IPR050855">
    <property type="entry name" value="NDM-1-like"/>
</dbReference>
<dbReference type="SMART" id="SM00849">
    <property type="entry name" value="Lactamase_B"/>
    <property type="match status" value="1"/>
</dbReference>
<evidence type="ECO:0000313" key="5">
    <source>
        <dbReference type="Proteomes" id="UP001597158"/>
    </source>
</evidence>
<dbReference type="Pfam" id="PF00753">
    <property type="entry name" value="Lactamase_B"/>
    <property type="match status" value="1"/>
</dbReference>
<dbReference type="InterPro" id="IPR001279">
    <property type="entry name" value="Metallo-B-lactamas"/>
</dbReference>
<sequence length="331" mass="35385">MRHSDRRWTFGPAALRLAAALLCLITFAPAAVLAQLDAAAAGRMPQGLAEGVHVLVGDVDAPTPANRGEIGNIGFVVGEQGTVVINCGASYRHGRAVIETAERIGGKPVVLAIITQPLQEFVMGASAFTERGIPVLSHRASAELIEARCETCLRTLRTQLGEDEMAGTRVVVPTQRIDGDTVVTVGGRELQLIHPGWGSSPGDLIVRDTRSGIVFAGALAGFGRVPELRDGDMAGWLAALDRLEALAGQDRDLVVPGYGAPAGTHALAALRHYLRDIDTRVHALLAAGTPLLEAIKAADLPAYSHWARYPLQHERNVQRRYLALENELFED</sequence>
<evidence type="ECO:0000256" key="2">
    <source>
        <dbReference type="SAM" id="SignalP"/>
    </source>
</evidence>
<gene>
    <name evidence="4" type="ORF">ACFQ4M_19255</name>
</gene>
<organism evidence="4 5">
    <name type="scientific">Thauera mechernichensis</name>
    <dbReference type="NCBI Taxonomy" id="82788"/>
    <lineage>
        <taxon>Bacteria</taxon>
        <taxon>Pseudomonadati</taxon>
        <taxon>Pseudomonadota</taxon>
        <taxon>Betaproteobacteria</taxon>
        <taxon>Rhodocyclales</taxon>
        <taxon>Zoogloeaceae</taxon>
        <taxon>Thauera</taxon>
    </lineage>
</organism>
<evidence type="ECO:0000313" key="4">
    <source>
        <dbReference type="EMBL" id="MFD1265719.1"/>
    </source>
</evidence>
<feature type="chain" id="PRO_5046793678" evidence="2">
    <location>
        <begin position="31"/>
        <end position="331"/>
    </location>
</feature>
<accession>A0ABW3WJK6</accession>
<comment type="caution">
    <text evidence="4">The sequence shown here is derived from an EMBL/GenBank/DDBJ whole genome shotgun (WGS) entry which is preliminary data.</text>
</comment>
<comment type="similarity">
    <text evidence="1">Belongs to the metallo-beta-lactamase superfamily. Class-B beta-lactamase family.</text>
</comment>
<dbReference type="RefSeq" id="WP_277835022.1">
    <property type="nucleotide sequence ID" value="NZ_JARQZE010000019.1"/>
</dbReference>
<proteinExistence type="inferred from homology"/>
<name>A0ABW3WJK6_9RHOO</name>
<keyword evidence="2" id="KW-0732">Signal</keyword>
<protein>
    <submittedName>
        <fullName evidence="4">MBL fold metallo-hydrolase</fullName>
    </submittedName>
</protein>
<feature type="domain" description="Metallo-beta-lactamase" evidence="3">
    <location>
        <begin position="70"/>
        <end position="258"/>
    </location>
</feature>
<keyword evidence="5" id="KW-1185">Reference proteome</keyword>
<dbReference type="SUPFAM" id="SSF56281">
    <property type="entry name" value="Metallo-hydrolase/oxidoreductase"/>
    <property type="match status" value="1"/>
</dbReference>
<dbReference type="CDD" id="cd16282">
    <property type="entry name" value="metallo-hydrolase-like_MBL-fold"/>
    <property type="match status" value="1"/>
</dbReference>
<dbReference type="PANTHER" id="PTHR42951">
    <property type="entry name" value="METALLO-BETA-LACTAMASE DOMAIN-CONTAINING"/>
    <property type="match status" value="1"/>
</dbReference>
<feature type="signal peptide" evidence="2">
    <location>
        <begin position="1"/>
        <end position="30"/>
    </location>
</feature>
<dbReference type="PANTHER" id="PTHR42951:SF4">
    <property type="entry name" value="ACYL-COENZYME A THIOESTERASE MBLAC2"/>
    <property type="match status" value="1"/>
</dbReference>
<dbReference type="InterPro" id="IPR036866">
    <property type="entry name" value="RibonucZ/Hydroxyglut_hydro"/>
</dbReference>
<dbReference type="Proteomes" id="UP001597158">
    <property type="component" value="Unassembled WGS sequence"/>
</dbReference>
<reference evidence="5" key="1">
    <citation type="journal article" date="2019" name="Int. J. Syst. Evol. Microbiol.">
        <title>The Global Catalogue of Microorganisms (GCM) 10K type strain sequencing project: providing services to taxonomists for standard genome sequencing and annotation.</title>
        <authorList>
            <consortium name="The Broad Institute Genomics Platform"/>
            <consortium name="The Broad Institute Genome Sequencing Center for Infectious Disease"/>
            <person name="Wu L."/>
            <person name="Ma J."/>
        </authorList>
    </citation>
    <scope>NUCLEOTIDE SEQUENCE [LARGE SCALE GENOMIC DNA]</scope>
    <source>
        <strain evidence="5">CCUG 48884</strain>
    </source>
</reference>
<dbReference type="EMBL" id="JBHTMC010000036">
    <property type="protein sequence ID" value="MFD1265719.1"/>
    <property type="molecule type" value="Genomic_DNA"/>
</dbReference>
<evidence type="ECO:0000259" key="3">
    <source>
        <dbReference type="SMART" id="SM00849"/>
    </source>
</evidence>
<evidence type="ECO:0000256" key="1">
    <source>
        <dbReference type="ARBA" id="ARBA00005250"/>
    </source>
</evidence>
<dbReference type="Gene3D" id="3.60.15.10">
    <property type="entry name" value="Ribonuclease Z/Hydroxyacylglutathione hydrolase-like"/>
    <property type="match status" value="1"/>
</dbReference>